<proteinExistence type="predicted"/>
<accession>A0A9I9E566</accession>
<dbReference type="EnsemblPlants" id="MELO3C028881.2.1">
    <property type="protein sequence ID" value="MELO3C028881.2.1"/>
    <property type="gene ID" value="MELO3C028881.2"/>
</dbReference>
<evidence type="ECO:0000313" key="1">
    <source>
        <dbReference type="EnsemblPlants" id="MELO3C028881.2.1"/>
    </source>
</evidence>
<dbReference type="Gramene" id="MELO3C028881.2.1">
    <property type="protein sequence ID" value="MELO3C028881.2.1"/>
    <property type="gene ID" value="MELO3C028881.2"/>
</dbReference>
<name>A0A9I9E566_CUCME</name>
<sequence>MGILDLNLSLWKIFFEKIIQNIWLLELDKTRFRAEKQQQWSS</sequence>
<reference evidence="1" key="1">
    <citation type="submission" date="2023-03" db="UniProtKB">
        <authorList>
            <consortium name="EnsemblPlants"/>
        </authorList>
    </citation>
    <scope>IDENTIFICATION</scope>
</reference>
<protein>
    <submittedName>
        <fullName evidence="1">Uncharacterized protein</fullName>
    </submittedName>
</protein>
<organism evidence="1">
    <name type="scientific">Cucumis melo</name>
    <name type="common">Muskmelon</name>
    <dbReference type="NCBI Taxonomy" id="3656"/>
    <lineage>
        <taxon>Eukaryota</taxon>
        <taxon>Viridiplantae</taxon>
        <taxon>Streptophyta</taxon>
        <taxon>Embryophyta</taxon>
        <taxon>Tracheophyta</taxon>
        <taxon>Spermatophyta</taxon>
        <taxon>Magnoliopsida</taxon>
        <taxon>eudicotyledons</taxon>
        <taxon>Gunneridae</taxon>
        <taxon>Pentapetalae</taxon>
        <taxon>rosids</taxon>
        <taxon>fabids</taxon>
        <taxon>Cucurbitales</taxon>
        <taxon>Cucurbitaceae</taxon>
        <taxon>Benincaseae</taxon>
        <taxon>Cucumis</taxon>
    </lineage>
</organism>
<dbReference type="AlphaFoldDB" id="A0A9I9E566"/>